<reference evidence="4 5" key="1">
    <citation type="submission" date="2017-10" db="EMBL/GenBank/DDBJ databases">
        <title>A novel species of cold-tolerant Malassezia isolated from bats.</title>
        <authorList>
            <person name="Lorch J.M."/>
            <person name="Palmer J.M."/>
            <person name="Vanderwolf K.J."/>
            <person name="Schmidt K.Z."/>
            <person name="Verant M.L."/>
            <person name="Weller T.J."/>
            <person name="Blehert D.S."/>
        </authorList>
    </citation>
    <scope>NUCLEOTIDE SEQUENCE [LARGE SCALE GENOMIC DNA]</scope>
    <source>
        <strain evidence="4 5">NWHC:44797-103</strain>
    </source>
</reference>
<dbReference type="GO" id="GO:0003677">
    <property type="term" value="F:DNA binding"/>
    <property type="evidence" value="ECO:0007669"/>
    <property type="project" value="InterPro"/>
</dbReference>
<feature type="domain" description="Xylanolytic transcriptional activator regulatory" evidence="3">
    <location>
        <begin position="181"/>
        <end position="254"/>
    </location>
</feature>
<dbReference type="EMBL" id="KZ454990">
    <property type="protein sequence ID" value="PKI83834.1"/>
    <property type="molecule type" value="Genomic_DNA"/>
</dbReference>
<evidence type="ECO:0000313" key="4">
    <source>
        <dbReference type="EMBL" id="PKI83834.1"/>
    </source>
</evidence>
<dbReference type="InterPro" id="IPR007219">
    <property type="entry name" value="XnlR_reg_dom"/>
</dbReference>
<proteinExistence type="predicted"/>
<evidence type="ECO:0000256" key="1">
    <source>
        <dbReference type="ARBA" id="ARBA00004123"/>
    </source>
</evidence>
<dbReference type="OrthoDB" id="3364175at2759"/>
<keyword evidence="2" id="KW-0539">Nucleus</keyword>
<dbReference type="Proteomes" id="UP000232875">
    <property type="component" value="Unassembled WGS sequence"/>
</dbReference>
<dbReference type="GO" id="GO:0008270">
    <property type="term" value="F:zinc ion binding"/>
    <property type="evidence" value="ECO:0007669"/>
    <property type="project" value="InterPro"/>
</dbReference>
<evidence type="ECO:0000256" key="2">
    <source>
        <dbReference type="ARBA" id="ARBA00023242"/>
    </source>
</evidence>
<dbReference type="CDD" id="cd12148">
    <property type="entry name" value="fungal_TF_MHR"/>
    <property type="match status" value="1"/>
</dbReference>
<gene>
    <name evidence="4" type="ORF">MVES_002221</name>
</gene>
<dbReference type="STRING" id="2020962.A0A2N1JBB5"/>
<dbReference type="InterPro" id="IPR050613">
    <property type="entry name" value="Sec_Metabolite_Reg"/>
</dbReference>
<evidence type="ECO:0000313" key="5">
    <source>
        <dbReference type="Proteomes" id="UP000232875"/>
    </source>
</evidence>
<comment type="subcellular location">
    <subcellularLocation>
        <location evidence="1">Nucleus</location>
    </subcellularLocation>
</comment>
<sequence>MKPNRYGRVKDVADLMPGNMSEETITSIIAGSTNLISPAMQKSLMSSMYSKDITKRMLDVFVDTLNTYRYVIPNKPIFDAYDKFYENGGVVTKDNLTQFGLLAATCAIGTMYVTISQLDLVPGLSQDAAYDEFESIKQLCNSAEVACFTAQNIGEKEDIYSVLTYILLSRHHLVRGRTDLMWIAAVNFVRVAFDLGLHRDGTQRGLDDAAVEQTREMWSLVYSMERSFALQLGRTPIILDSACDTKPPAIYHNLDNVPPDMRHLFTNAPPPHLLLINRIRMVSAPLQGDLAYAMHNLYKPLSYARALEIHSEFERFVASELPFYFLVDMVDNRLVQDTRCDGHYSFVKIQRHQLRFDFDVPVLALFSPFLLRKSARPGGKYAKSYEVCLQTVKINLALRHEVRCDESLPKRYRESISSFGWFNTLVVAGIILLKNPPADEVHILRGHMNEFVLREIDGDNPEHNAKLKREVDFIQSFLDKAKLPQDEDVLHIAKRQCTRNESRSAPDAEHSSVDQALFNIRAEQDMLSQTRQTMCTLPLDMNWVGVSQNGGATDLEYNPMAPFNATPYHSVFPNQSLSDDGLMNLGEVLNCSMFPQTPMIPAKNGQTSAMAPGLQTLSSDMQHHGQDTQQLLYLW</sequence>
<dbReference type="GO" id="GO:0006351">
    <property type="term" value="P:DNA-templated transcription"/>
    <property type="evidence" value="ECO:0007669"/>
    <property type="project" value="InterPro"/>
</dbReference>
<dbReference type="GO" id="GO:0005634">
    <property type="term" value="C:nucleus"/>
    <property type="evidence" value="ECO:0007669"/>
    <property type="project" value="UniProtKB-SubCell"/>
</dbReference>
<name>A0A2N1JBB5_9BASI</name>
<organism evidence="4 5">
    <name type="scientific">Malassezia vespertilionis</name>
    <dbReference type="NCBI Taxonomy" id="2020962"/>
    <lineage>
        <taxon>Eukaryota</taxon>
        <taxon>Fungi</taxon>
        <taxon>Dikarya</taxon>
        <taxon>Basidiomycota</taxon>
        <taxon>Ustilaginomycotina</taxon>
        <taxon>Malasseziomycetes</taxon>
        <taxon>Malasseziales</taxon>
        <taxon>Malasseziaceae</taxon>
        <taxon>Malassezia</taxon>
    </lineage>
</organism>
<dbReference type="PANTHER" id="PTHR31001:SF87">
    <property type="entry name" value="COL-21"/>
    <property type="match status" value="1"/>
</dbReference>
<accession>A0A2N1JBB5</accession>
<dbReference type="PANTHER" id="PTHR31001">
    <property type="entry name" value="UNCHARACTERIZED TRANSCRIPTIONAL REGULATORY PROTEIN"/>
    <property type="match status" value="1"/>
</dbReference>
<evidence type="ECO:0000259" key="3">
    <source>
        <dbReference type="SMART" id="SM00906"/>
    </source>
</evidence>
<dbReference type="AlphaFoldDB" id="A0A2N1JBB5"/>
<dbReference type="SMART" id="SM00906">
    <property type="entry name" value="Fungal_trans"/>
    <property type="match status" value="1"/>
</dbReference>
<dbReference type="Pfam" id="PF04082">
    <property type="entry name" value="Fungal_trans"/>
    <property type="match status" value="1"/>
</dbReference>
<protein>
    <recommendedName>
        <fullName evidence="3">Xylanolytic transcriptional activator regulatory domain-containing protein</fullName>
    </recommendedName>
</protein>
<keyword evidence="5" id="KW-1185">Reference proteome</keyword>